<dbReference type="PANTHER" id="PTHR36182">
    <property type="entry name" value="PROTEIN, PUTATIVE (AFU_ORTHOLOGUE AFUA_6G10930)-RELATED"/>
    <property type="match status" value="1"/>
</dbReference>
<gene>
    <name evidence="3" type="primary">g6645</name>
    <name evidence="3" type="ORF">EsDP_00006645</name>
</gene>
<protein>
    <recommendedName>
        <fullName evidence="5">Lytic polysaccharide monooxygenase</fullName>
    </recommendedName>
</protein>
<dbReference type="EMBL" id="BAAFGZ010000411">
    <property type="protein sequence ID" value="GAB0138410.1"/>
    <property type="molecule type" value="Genomic_DNA"/>
</dbReference>
<feature type="chain" id="PRO_5045235959" description="Lytic polysaccharide monooxygenase" evidence="2">
    <location>
        <begin position="21"/>
        <end position="383"/>
    </location>
</feature>
<reference evidence="4" key="1">
    <citation type="submission" date="2024-06" db="EMBL/GenBank/DDBJ databases">
        <title>Draft Genome Sequences of Epichloe bromicola Strains Isolated from Elymus ciliaris.</title>
        <authorList>
            <consortium name="Epichloe bromicola genome sequencing consortium"/>
            <person name="Miura A."/>
            <person name="Imano S."/>
            <person name="Ashida A."/>
            <person name="Sato I."/>
            <person name="Chiba S."/>
            <person name="Tanaka A."/>
            <person name="Camagna M."/>
            <person name="Takemoto D."/>
        </authorList>
    </citation>
    <scope>NUCLEOTIDE SEQUENCE [LARGE SCALE GENOMIC DNA]</scope>
    <source>
        <strain evidence="4">DP</strain>
    </source>
</reference>
<dbReference type="PANTHER" id="PTHR36182:SF1">
    <property type="entry name" value="PROTEIN, PUTATIVE (AFU_ORTHOLOGUE AFUA_6G10930)-RELATED"/>
    <property type="match status" value="1"/>
</dbReference>
<evidence type="ECO:0000313" key="3">
    <source>
        <dbReference type="EMBL" id="GAB0138410.1"/>
    </source>
</evidence>
<feature type="compositionally biased region" description="Pro residues" evidence="1">
    <location>
        <begin position="295"/>
        <end position="306"/>
    </location>
</feature>
<keyword evidence="4" id="KW-1185">Reference proteome</keyword>
<sequence>MKTPSSTVLTVLFLTCLTKAHMQMSDPPPLLSKFNKYTTNQDYDMTSPLYADGSNYPCKGHHQVIGTSQGQPVAQWTPGYSYSMTIRGNTPHNGGSCQASLSFDSGNSWKVLHSYIGNCPAMGDSKYEFTLPVDTPSGQVLFAWTWFNQVGNREMYMNCAVIDVQGNGGRKKRGAASLMTSRPDMFVANVANGCGTAEGKDVMFPDPGPDVDVNSRNTSPPVGKCGASAKFPVIQPGSAPVPSNSAPKSPSSPLSDPSSPKLPPYMDVSQPLPPKTSNRATNSSMTWHSMSHPPTTSPIPANPPPVNSIQPSPSGSCKPGSFQCTASPSGGQGWQACDASRRWVHAGDCGAGQVCKFNGSNGSPYCVPPNFQFPRGLLGDAMS</sequence>
<evidence type="ECO:0000256" key="2">
    <source>
        <dbReference type="SAM" id="SignalP"/>
    </source>
</evidence>
<evidence type="ECO:0000313" key="4">
    <source>
        <dbReference type="Proteomes" id="UP001562357"/>
    </source>
</evidence>
<accession>A0ABQ0CY83</accession>
<dbReference type="Gene3D" id="2.70.50.70">
    <property type="match status" value="1"/>
</dbReference>
<comment type="caution">
    <text evidence="3">The sequence shown here is derived from an EMBL/GenBank/DDBJ whole genome shotgun (WGS) entry which is preliminary data.</text>
</comment>
<feature type="signal peptide" evidence="2">
    <location>
        <begin position="1"/>
        <end position="20"/>
    </location>
</feature>
<feature type="region of interest" description="Disordered" evidence="1">
    <location>
        <begin position="199"/>
        <end position="322"/>
    </location>
</feature>
<name>A0ABQ0CY83_9HYPO</name>
<proteinExistence type="predicted"/>
<keyword evidence="2" id="KW-0732">Signal</keyword>
<organism evidence="3 4">
    <name type="scientific">Epichloe bromicola</name>
    <dbReference type="NCBI Taxonomy" id="79588"/>
    <lineage>
        <taxon>Eukaryota</taxon>
        <taxon>Fungi</taxon>
        <taxon>Dikarya</taxon>
        <taxon>Ascomycota</taxon>
        <taxon>Pezizomycotina</taxon>
        <taxon>Sordariomycetes</taxon>
        <taxon>Hypocreomycetidae</taxon>
        <taxon>Hypocreales</taxon>
        <taxon>Clavicipitaceae</taxon>
        <taxon>Epichloe</taxon>
    </lineage>
</organism>
<dbReference type="Proteomes" id="UP001562357">
    <property type="component" value="Unassembled WGS sequence"/>
</dbReference>
<feature type="compositionally biased region" description="Polar residues" evidence="1">
    <location>
        <begin position="275"/>
        <end position="289"/>
    </location>
</feature>
<evidence type="ECO:0000256" key="1">
    <source>
        <dbReference type="SAM" id="MobiDB-lite"/>
    </source>
</evidence>
<evidence type="ECO:0008006" key="5">
    <source>
        <dbReference type="Google" id="ProtNLM"/>
    </source>
</evidence>
<feature type="compositionally biased region" description="Low complexity" evidence="1">
    <location>
        <begin position="238"/>
        <end position="259"/>
    </location>
</feature>